<feature type="domain" description="Integrase catalytic" evidence="2">
    <location>
        <begin position="326"/>
        <end position="459"/>
    </location>
</feature>
<proteinExistence type="predicted"/>
<dbReference type="CDD" id="cd01647">
    <property type="entry name" value="RT_LTR"/>
    <property type="match status" value="1"/>
</dbReference>
<dbReference type="OrthoDB" id="851428at2759"/>
<dbReference type="Pfam" id="PF17919">
    <property type="entry name" value="RT_RNaseH_2"/>
    <property type="match status" value="1"/>
</dbReference>
<dbReference type="AlphaFoldDB" id="A0A8J5XTB1"/>
<dbReference type="Gene3D" id="3.30.420.10">
    <property type="entry name" value="Ribonuclease H-like superfamily/Ribonuclease H"/>
    <property type="match status" value="1"/>
</dbReference>
<evidence type="ECO:0000313" key="4">
    <source>
        <dbReference type="Proteomes" id="UP000701853"/>
    </source>
</evidence>
<dbReference type="InterPro" id="IPR043502">
    <property type="entry name" value="DNA/RNA_pol_sf"/>
</dbReference>
<keyword evidence="4" id="KW-1185">Reference proteome</keyword>
<evidence type="ECO:0000259" key="2">
    <source>
        <dbReference type="PROSITE" id="PS50994"/>
    </source>
</evidence>
<keyword evidence="1" id="KW-0511">Multifunctional enzyme</keyword>
<name>A0A8J5XTB1_9ROSI</name>
<dbReference type="GO" id="GO:0003676">
    <property type="term" value="F:nucleic acid binding"/>
    <property type="evidence" value="ECO:0007669"/>
    <property type="project" value="InterPro"/>
</dbReference>
<dbReference type="EMBL" id="JAHUZN010000012">
    <property type="protein sequence ID" value="KAG8474783.1"/>
    <property type="molecule type" value="Genomic_DNA"/>
</dbReference>
<dbReference type="PROSITE" id="PS50994">
    <property type="entry name" value="INTEGRASE"/>
    <property type="match status" value="1"/>
</dbReference>
<dbReference type="GO" id="GO:0015074">
    <property type="term" value="P:DNA integration"/>
    <property type="evidence" value="ECO:0007669"/>
    <property type="project" value="InterPro"/>
</dbReference>
<evidence type="ECO:0000256" key="1">
    <source>
        <dbReference type="ARBA" id="ARBA00023268"/>
    </source>
</evidence>
<dbReference type="Proteomes" id="UP000701853">
    <property type="component" value="Chromosome 12"/>
</dbReference>
<dbReference type="SUPFAM" id="SSF56672">
    <property type="entry name" value="DNA/RNA polymerases"/>
    <property type="match status" value="1"/>
</dbReference>
<reference evidence="3 4" key="1">
    <citation type="journal article" date="2021" name="bioRxiv">
        <title>The Gossypium anomalum genome as a resource for cotton improvement and evolutionary analysis of hybrid incompatibility.</title>
        <authorList>
            <person name="Grover C.E."/>
            <person name="Yuan D."/>
            <person name="Arick M.A."/>
            <person name="Miller E.R."/>
            <person name="Hu G."/>
            <person name="Peterson D.G."/>
            <person name="Wendel J.F."/>
            <person name="Udall J.A."/>
        </authorList>
    </citation>
    <scope>NUCLEOTIDE SEQUENCE [LARGE SCALE GENOMIC DNA]</scope>
    <source>
        <strain evidence="3">JFW-Udall</strain>
        <tissue evidence="3">Leaf</tissue>
    </source>
</reference>
<dbReference type="SUPFAM" id="SSF53098">
    <property type="entry name" value="Ribonuclease H-like"/>
    <property type="match status" value="1"/>
</dbReference>
<accession>A0A8J5XTB1</accession>
<protein>
    <recommendedName>
        <fullName evidence="2">Integrase catalytic domain-containing protein</fullName>
    </recommendedName>
</protein>
<dbReference type="InterPro" id="IPR036397">
    <property type="entry name" value="RNaseH_sf"/>
</dbReference>
<dbReference type="InterPro" id="IPR043128">
    <property type="entry name" value="Rev_trsase/Diguanyl_cyclase"/>
</dbReference>
<dbReference type="InterPro" id="IPR041577">
    <property type="entry name" value="RT_RNaseH_2"/>
</dbReference>
<gene>
    <name evidence="3" type="ORF">CXB51_031702</name>
</gene>
<dbReference type="InterPro" id="IPR001584">
    <property type="entry name" value="Integrase_cat-core"/>
</dbReference>
<dbReference type="PANTHER" id="PTHR37984:SF5">
    <property type="entry name" value="PROTEIN NYNRIN-LIKE"/>
    <property type="match status" value="1"/>
</dbReference>
<evidence type="ECO:0000313" key="3">
    <source>
        <dbReference type="EMBL" id="KAG8474783.1"/>
    </source>
</evidence>
<dbReference type="Gene3D" id="3.30.70.270">
    <property type="match status" value="2"/>
</dbReference>
<organism evidence="3 4">
    <name type="scientific">Gossypium anomalum</name>
    <dbReference type="NCBI Taxonomy" id="47600"/>
    <lineage>
        <taxon>Eukaryota</taxon>
        <taxon>Viridiplantae</taxon>
        <taxon>Streptophyta</taxon>
        <taxon>Embryophyta</taxon>
        <taxon>Tracheophyta</taxon>
        <taxon>Spermatophyta</taxon>
        <taxon>Magnoliopsida</taxon>
        <taxon>eudicotyledons</taxon>
        <taxon>Gunneridae</taxon>
        <taxon>Pentapetalae</taxon>
        <taxon>rosids</taxon>
        <taxon>malvids</taxon>
        <taxon>Malvales</taxon>
        <taxon>Malvaceae</taxon>
        <taxon>Malvoideae</taxon>
        <taxon>Gossypium</taxon>
    </lineage>
</organism>
<dbReference type="InterPro" id="IPR012337">
    <property type="entry name" value="RNaseH-like_sf"/>
</dbReference>
<comment type="caution">
    <text evidence="3">The sequence shown here is derived from an EMBL/GenBank/DDBJ whole genome shotgun (WGS) entry which is preliminary data.</text>
</comment>
<dbReference type="GO" id="GO:0003824">
    <property type="term" value="F:catalytic activity"/>
    <property type="evidence" value="ECO:0007669"/>
    <property type="project" value="UniProtKB-KW"/>
</dbReference>
<sequence length="459" mass="52981">MRLCIDYRQFNKVTVKNKYPLPRINDLFDQLKGATVFSKIDLRLAVFMDLMNCTFQPYLDKFVVIFIDDILIYSRDENEHAENLRMVGFLGHIVSGDGIRVDPSKISAIVEWKPPNNVSEIRSFLGLAGYYRRFENRFSMIPTPLTRLLQKDVKEFVVYSDAFLNGLGYVLLQEDKVITYASRQLKPYEINYRTHDLELAAIELKLRQWRWLELIKDYKPIIDYHSGKANVVADALSRKSLFALRAMNTRLTVIDDGSILNEMRARPMFLQEICEAQKGDKDLQAKMAQCEMGNELEFRIVSSLSTSEGRTLSTLGFTSTCDGSQVEIGPCNHGFCVGLPLKPRKKDSVWVVVDRLTKSAHFVPVRIDYPLEKLAKLYVSKIMRLHEVPLSIILERDPRFTSRFWKKFQEALGTKLNFSTAFHPQIDSQSEKVIQILEDMLRCYVLKFQGSWEKVLTAG</sequence>
<dbReference type="PANTHER" id="PTHR37984">
    <property type="entry name" value="PROTEIN CBG26694"/>
    <property type="match status" value="1"/>
</dbReference>
<dbReference type="InterPro" id="IPR050951">
    <property type="entry name" value="Retrovirus_Pol_polyprotein"/>
</dbReference>